<keyword evidence="3" id="KW-1185">Reference proteome</keyword>
<gene>
    <name evidence="2" type="ORF">BDZ85DRAFT_315118</name>
</gene>
<dbReference type="OrthoDB" id="3943917at2759"/>
<dbReference type="Proteomes" id="UP000799538">
    <property type="component" value="Unassembled WGS sequence"/>
</dbReference>
<evidence type="ECO:0000256" key="1">
    <source>
        <dbReference type="SAM" id="MobiDB-lite"/>
    </source>
</evidence>
<reference evidence="3" key="1">
    <citation type="journal article" date="2020" name="Stud. Mycol.">
        <title>101 Dothideomycetes genomes: A test case for predicting lifestyles and emergence of pathogens.</title>
        <authorList>
            <person name="Haridas S."/>
            <person name="Albert R."/>
            <person name="Binder M."/>
            <person name="Bloem J."/>
            <person name="LaButti K."/>
            <person name="Salamov A."/>
            <person name="Andreopoulos B."/>
            <person name="Baker S."/>
            <person name="Barry K."/>
            <person name="Bills G."/>
            <person name="Bluhm B."/>
            <person name="Cannon C."/>
            <person name="Castanera R."/>
            <person name="Culley D."/>
            <person name="Daum C."/>
            <person name="Ezra D."/>
            <person name="Gonzalez J."/>
            <person name="Henrissat B."/>
            <person name="Kuo A."/>
            <person name="Liang C."/>
            <person name="Lipzen A."/>
            <person name="Lutzoni F."/>
            <person name="Magnuson J."/>
            <person name="Mondo S."/>
            <person name="Nolan M."/>
            <person name="Ohm R."/>
            <person name="Pangilinan J."/>
            <person name="Park H.-J."/>
            <person name="Ramirez L."/>
            <person name="Alfaro M."/>
            <person name="Sun H."/>
            <person name="Tritt A."/>
            <person name="Yoshinaga Y."/>
            <person name="Zwiers L.-H."/>
            <person name="Turgeon B."/>
            <person name="Goodwin S."/>
            <person name="Spatafora J."/>
            <person name="Crous P."/>
            <person name="Grigoriev I."/>
        </authorList>
    </citation>
    <scope>NUCLEOTIDE SEQUENCE [LARGE SCALE GENOMIC DNA]</scope>
    <source>
        <strain evidence="3">CECT 20119</strain>
    </source>
</reference>
<organism evidence="2 3">
    <name type="scientific">Elsinoe ampelina</name>
    <dbReference type="NCBI Taxonomy" id="302913"/>
    <lineage>
        <taxon>Eukaryota</taxon>
        <taxon>Fungi</taxon>
        <taxon>Dikarya</taxon>
        <taxon>Ascomycota</taxon>
        <taxon>Pezizomycotina</taxon>
        <taxon>Dothideomycetes</taxon>
        <taxon>Dothideomycetidae</taxon>
        <taxon>Myriangiales</taxon>
        <taxon>Elsinoaceae</taxon>
        <taxon>Elsinoe</taxon>
    </lineage>
</organism>
<sequence length="487" mass="54199">MESMAAPLLEQDVVQFFTAQGLLSPVQDKQRVLSASTLSSPRTLSEGSSGGSSDRITNASFTASTLYSPVSDIVIPDHKFSAESYQFLGFTRAKSDHLFKLFSDQMPGDDFPSSFLHIAIWEVNHPQIQDAYSPTDDWAACIDSIGIADELKSAIMDPRFDDVKFTASCKFWVQESVEAAYDTLCSLNEDLKSRQSQIMRARPVGRRHAGSVSSLPSQNSPSSKKLAPAGQASRDTKEQDNKSASLVDETITQAEELGVPSHLEGHTMLWTAGVKEKLERFYDTGTRKVSLRALAMAPGDFSGQIKVAYFTPQLVTADRYAVWLKHRVQKAEIAVAQIAVPNVFIEGLSKAHLMYSDTRDGDPWKQLVWSSRRADEAYPKALSYLYNTDLLIGHIAKGTDVPFITMDSWEAVGEQHVLIVREWTKEVSSREGQRVEEDVLKDVRALQWVFRTTSAREEFERVGSGKVWIHYIGRSYPVAAPVTSNTE</sequence>
<accession>A0A6A6GPY1</accession>
<evidence type="ECO:0000313" key="3">
    <source>
        <dbReference type="Proteomes" id="UP000799538"/>
    </source>
</evidence>
<feature type="region of interest" description="Disordered" evidence="1">
    <location>
        <begin position="37"/>
        <end position="56"/>
    </location>
</feature>
<protein>
    <submittedName>
        <fullName evidence="2">Uncharacterized protein</fullName>
    </submittedName>
</protein>
<name>A0A6A6GPY1_9PEZI</name>
<dbReference type="EMBL" id="ML992501">
    <property type="protein sequence ID" value="KAF2227550.1"/>
    <property type="molecule type" value="Genomic_DNA"/>
</dbReference>
<evidence type="ECO:0000313" key="2">
    <source>
        <dbReference type="EMBL" id="KAF2227550.1"/>
    </source>
</evidence>
<dbReference type="AlphaFoldDB" id="A0A6A6GPY1"/>
<proteinExistence type="predicted"/>
<feature type="compositionally biased region" description="Low complexity" evidence="1">
    <location>
        <begin position="211"/>
        <end position="226"/>
    </location>
</feature>
<feature type="region of interest" description="Disordered" evidence="1">
    <location>
        <begin position="197"/>
        <end position="245"/>
    </location>
</feature>